<dbReference type="Gramene" id="ERN09825">
    <property type="protein sequence ID" value="ERN09825"/>
    <property type="gene ID" value="AMTR_s00013p00031020"/>
</dbReference>
<dbReference type="Proteomes" id="UP000017836">
    <property type="component" value="Unassembled WGS sequence"/>
</dbReference>
<protein>
    <submittedName>
        <fullName evidence="1">Uncharacterized protein</fullName>
    </submittedName>
</protein>
<keyword evidence="2" id="KW-1185">Reference proteome</keyword>
<sequence length="107" mass="11707">MGTNCAAWLDTKLHYSVLSAQFKSQSRELEWGCRREQEGSVKPPEQTPALACCRGGHQAERSHSLVGLARARREGSVIPHNRVRATLIMLPPKQAIGEADSGDQGNN</sequence>
<proteinExistence type="predicted"/>
<dbReference type="AlphaFoldDB" id="W1PRG0"/>
<reference evidence="2" key="1">
    <citation type="journal article" date="2013" name="Science">
        <title>The Amborella genome and the evolution of flowering plants.</title>
        <authorList>
            <consortium name="Amborella Genome Project"/>
        </authorList>
    </citation>
    <scope>NUCLEOTIDE SEQUENCE [LARGE SCALE GENOMIC DNA]</scope>
</reference>
<name>W1PRG0_AMBTC</name>
<accession>W1PRG0</accession>
<dbReference type="HOGENOM" id="CLU_2213439_0_0_1"/>
<organism evidence="1 2">
    <name type="scientific">Amborella trichopoda</name>
    <dbReference type="NCBI Taxonomy" id="13333"/>
    <lineage>
        <taxon>Eukaryota</taxon>
        <taxon>Viridiplantae</taxon>
        <taxon>Streptophyta</taxon>
        <taxon>Embryophyta</taxon>
        <taxon>Tracheophyta</taxon>
        <taxon>Spermatophyta</taxon>
        <taxon>Magnoliopsida</taxon>
        <taxon>Amborellales</taxon>
        <taxon>Amborellaceae</taxon>
        <taxon>Amborella</taxon>
    </lineage>
</organism>
<gene>
    <name evidence="1" type="ORF">AMTR_s00013p00031020</name>
</gene>
<dbReference type="EMBL" id="KI392979">
    <property type="protein sequence ID" value="ERN09825.1"/>
    <property type="molecule type" value="Genomic_DNA"/>
</dbReference>
<evidence type="ECO:0000313" key="1">
    <source>
        <dbReference type="EMBL" id="ERN09825.1"/>
    </source>
</evidence>
<evidence type="ECO:0000313" key="2">
    <source>
        <dbReference type="Proteomes" id="UP000017836"/>
    </source>
</evidence>